<dbReference type="Proteomes" id="UP001165267">
    <property type="component" value="Unassembled WGS sequence"/>
</dbReference>
<name>A0ABT1XCZ8_9BURK</name>
<reference evidence="2" key="1">
    <citation type="submission" date="2022-07" db="EMBL/GenBank/DDBJ databases">
        <authorList>
            <person name="Xamxidin M."/>
        </authorList>
    </citation>
    <scope>NUCLEOTIDE SEQUENCE</scope>
    <source>
        <strain evidence="2">YS8-69</strain>
    </source>
</reference>
<evidence type="ECO:0000313" key="3">
    <source>
        <dbReference type="Proteomes" id="UP001165267"/>
    </source>
</evidence>
<keyword evidence="1" id="KW-0472">Membrane</keyword>
<organism evidence="2 3">
    <name type="scientific">Limnobacter parvus</name>
    <dbReference type="NCBI Taxonomy" id="2939690"/>
    <lineage>
        <taxon>Bacteria</taxon>
        <taxon>Pseudomonadati</taxon>
        <taxon>Pseudomonadota</taxon>
        <taxon>Betaproteobacteria</taxon>
        <taxon>Burkholderiales</taxon>
        <taxon>Burkholderiaceae</taxon>
        <taxon>Limnobacter</taxon>
    </lineage>
</organism>
<evidence type="ECO:0000256" key="1">
    <source>
        <dbReference type="SAM" id="Phobius"/>
    </source>
</evidence>
<protein>
    <submittedName>
        <fullName evidence="2">Uncharacterized protein</fullName>
    </submittedName>
</protein>
<keyword evidence="1" id="KW-0812">Transmembrane</keyword>
<evidence type="ECO:0000313" key="2">
    <source>
        <dbReference type="EMBL" id="MCR2745146.1"/>
    </source>
</evidence>
<proteinExistence type="predicted"/>
<keyword evidence="3" id="KW-1185">Reference proteome</keyword>
<sequence>MTSSKTLRNTVKWMRMLRPVLDVVFLLSGLAVFVYLQDMSGNSRQPAPIKPSIEVKTQSQAVAYLEETHDSEAMMWDSFFNWLRDSKTTTGNCRFETTAQEVIVAYGLLCAGNAVDKTKANTKANPLPAELPIQHVFVIPKTKPTPTSQKTVTKTPDKLVVAPPVVVQGWVNTPAGRKHFDPAKQRWIE</sequence>
<dbReference type="EMBL" id="JANKHG010000001">
    <property type="protein sequence ID" value="MCR2745146.1"/>
    <property type="molecule type" value="Genomic_DNA"/>
</dbReference>
<keyword evidence="1" id="KW-1133">Transmembrane helix</keyword>
<comment type="caution">
    <text evidence="2">The sequence shown here is derived from an EMBL/GenBank/DDBJ whole genome shotgun (WGS) entry which is preliminary data.</text>
</comment>
<gene>
    <name evidence="2" type="ORF">NSP04_00615</name>
</gene>
<dbReference type="RefSeq" id="WP_257510397.1">
    <property type="nucleotide sequence ID" value="NZ_JANKHG010000001.1"/>
</dbReference>
<accession>A0ABT1XCZ8</accession>
<feature type="transmembrane region" description="Helical" evidence="1">
    <location>
        <begin position="20"/>
        <end position="36"/>
    </location>
</feature>